<dbReference type="InterPro" id="IPR036890">
    <property type="entry name" value="HATPase_C_sf"/>
</dbReference>
<dbReference type="SUPFAM" id="SSF55781">
    <property type="entry name" value="GAF domain-like"/>
    <property type="match status" value="1"/>
</dbReference>
<dbReference type="FunFam" id="1.10.287.130:FF:000002">
    <property type="entry name" value="Two-component osmosensing histidine kinase"/>
    <property type="match status" value="1"/>
</dbReference>
<dbReference type="EMBL" id="FLUQ01000002">
    <property type="protein sequence ID" value="SBW06298.1"/>
    <property type="molecule type" value="Genomic_DNA"/>
</dbReference>
<feature type="modified residue" description="4-aspartylphosphate" evidence="11">
    <location>
        <position position="770"/>
    </location>
</feature>
<feature type="domain" description="Response regulatory" evidence="13">
    <location>
        <begin position="721"/>
        <end position="864"/>
    </location>
</feature>
<dbReference type="AlphaFoldDB" id="A0A212K3W4"/>
<comment type="subunit">
    <text evidence="9">At low DSF concentrations, interacts with RpfF.</text>
</comment>
<dbReference type="Pfam" id="PF00072">
    <property type="entry name" value="Response_reg"/>
    <property type="match status" value="1"/>
</dbReference>
<dbReference type="PROSITE" id="PS50109">
    <property type="entry name" value="HIS_KIN"/>
    <property type="match status" value="1"/>
</dbReference>
<keyword evidence="8" id="KW-0902">Two-component regulatory system</keyword>
<evidence type="ECO:0000256" key="2">
    <source>
        <dbReference type="ARBA" id="ARBA00012438"/>
    </source>
</evidence>
<dbReference type="SUPFAM" id="SSF55785">
    <property type="entry name" value="PYP-like sensor domain (PAS domain)"/>
    <property type="match status" value="2"/>
</dbReference>
<feature type="domain" description="Histidine kinase" evidence="12">
    <location>
        <begin position="475"/>
        <end position="697"/>
    </location>
</feature>
<reference evidence="14" key="1">
    <citation type="submission" date="2016-04" db="EMBL/GenBank/DDBJ databases">
        <authorList>
            <person name="Evans L.H."/>
            <person name="Alamgir A."/>
            <person name="Owens N."/>
            <person name="Weber N.D."/>
            <person name="Virtaneva K."/>
            <person name="Barbian K."/>
            <person name="Babar A."/>
            <person name="Rosenke K."/>
        </authorList>
    </citation>
    <scope>NUCLEOTIDE SEQUENCE</scope>
    <source>
        <strain evidence="14">86</strain>
    </source>
</reference>
<dbReference type="CDD" id="cd16922">
    <property type="entry name" value="HATPase_EvgS-ArcB-TorS-like"/>
    <property type="match status" value="1"/>
</dbReference>
<dbReference type="Gene3D" id="3.30.450.20">
    <property type="entry name" value="PAS domain"/>
    <property type="match status" value="2"/>
</dbReference>
<keyword evidence="5" id="KW-0547">Nucleotide-binding</keyword>
<organism evidence="14">
    <name type="scientific">uncultured delta proteobacterium</name>
    <dbReference type="NCBI Taxonomy" id="34034"/>
    <lineage>
        <taxon>Bacteria</taxon>
        <taxon>Deltaproteobacteria</taxon>
        <taxon>environmental samples</taxon>
    </lineage>
</organism>
<dbReference type="InterPro" id="IPR004358">
    <property type="entry name" value="Sig_transdc_His_kin-like_C"/>
</dbReference>
<evidence type="ECO:0000256" key="6">
    <source>
        <dbReference type="ARBA" id="ARBA00022777"/>
    </source>
</evidence>
<dbReference type="Pfam" id="PF00512">
    <property type="entry name" value="HisKA"/>
    <property type="match status" value="1"/>
</dbReference>
<evidence type="ECO:0000256" key="4">
    <source>
        <dbReference type="ARBA" id="ARBA00022679"/>
    </source>
</evidence>
<dbReference type="CDD" id="cd00082">
    <property type="entry name" value="HisKA"/>
    <property type="match status" value="1"/>
</dbReference>
<proteinExistence type="predicted"/>
<evidence type="ECO:0000259" key="13">
    <source>
        <dbReference type="PROSITE" id="PS50110"/>
    </source>
</evidence>
<sequence length="875" mass="97669">MPDFSSQRDDFREDCLAGKSLNHTESPEYVDNFCIPGLVTWEWDIVANSLRFSPEWRAVLQCAEDSSVQITLDSWWPRMHEGDVRPFREAARNIVKGVSEQYQALFRVRRDDGKWAWLLSRGRVTEKAGGKPLCVRGALMDITFLRFDVKFLHGNDGMRFPRYYSHPEGEPAPIAVSGTADGFLGPGWEMYPCMPDPAEMFASAGDVATSGVPPERRDFLRHCVEKVFAEGRALRERAHFPADNGRGVTGEYVLWPECDSAGNVTGVVTQFWDVTDRMHAERRARLNEMRLDALYHLTQMASASEDEVLEFAMDSLVKLTESKSGFIFFPAKCPGRRGRMVWSRDHDAMPGVADLSPDELMQEIIGLTTDESGRAFQRVIKNGNNLQPVHTALGCTEGIIRYMVAPVYDEDRVVCVAGVRDRENAEYSEDDLNQMEAFISGAWLVLRRHEFVRELQRAKEAAERANMIKDEFVANISHELRTPLNGILGMLQLLDSMPMSGQQREFVRTASVSGQALLRIISDILDFSRIESGKMKLQIEPFDFKSALTSSLDLFRSEAVSRGLSFGVRIGDGIPGRMLGDDARVRQILFNIVGNALKFTEKGGIRVECSLLPQGGKDWAWVYLAVTDSGVGIAEEDQTRIFEAFTQLDSSPTRKHTGTGLGLSIVRHLTALMGGGIVVESEPGKGTTMHCSLRFSRLPEGLEDIAPAEEPREFFGKGPLHVLVAEDDAVSRFALGVFLQRLGHVPVCVGNGGLALEMLQLHPFHCLFTDIQMPGMDGLEVVRRIRESDLDGIAPSDEARALLRETFPDWREAVCPVPPDTVTVTVSAHTMKGDKERFLDAGMDFYISKPVAMKDLDEVLRKISVRLARVEALTE</sequence>
<name>A0A212K3W4_9DELT</name>
<evidence type="ECO:0000256" key="8">
    <source>
        <dbReference type="ARBA" id="ARBA00023012"/>
    </source>
</evidence>
<evidence type="ECO:0000313" key="14">
    <source>
        <dbReference type="EMBL" id="SBW06298.1"/>
    </source>
</evidence>
<accession>A0A212K3W4</accession>
<dbReference type="FunFam" id="3.30.565.10:FF:000010">
    <property type="entry name" value="Sensor histidine kinase RcsC"/>
    <property type="match status" value="1"/>
</dbReference>
<dbReference type="InterPro" id="IPR003594">
    <property type="entry name" value="HATPase_dom"/>
</dbReference>
<keyword evidence="6 14" id="KW-0418">Kinase</keyword>
<dbReference type="InterPro" id="IPR029016">
    <property type="entry name" value="GAF-like_dom_sf"/>
</dbReference>
<dbReference type="PRINTS" id="PR00344">
    <property type="entry name" value="BCTRLSENSOR"/>
</dbReference>
<evidence type="ECO:0000256" key="3">
    <source>
        <dbReference type="ARBA" id="ARBA00022553"/>
    </source>
</evidence>
<dbReference type="PANTHER" id="PTHR45339:SF1">
    <property type="entry name" value="HYBRID SIGNAL TRANSDUCTION HISTIDINE KINASE J"/>
    <property type="match status" value="1"/>
</dbReference>
<dbReference type="InterPro" id="IPR000014">
    <property type="entry name" value="PAS"/>
</dbReference>
<dbReference type="Pfam" id="PF08447">
    <property type="entry name" value="PAS_3"/>
    <property type="match status" value="1"/>
</dbReference>
<protein>
    <recommendedName>
        <fullName evidence="10">Sensory/regulatory protein RpfC</fullName>
        <ecNumber evidence="2">2.7.13.3</ecNumber>
    </recommendedName>
</protein>
<evidence type="ECO:0000256" key="9">
    <source>
        <dbReference type="ARBA" id="ARBA00064003"/>
    </source>
</evidence>
<dbReference type="Gene3D" id="3.40.50.2300">
    <property type="match status" value="1"/>
</dbReference>
<dbReference type="InterPro" id="IPR035965">
    <property type="entry name" value="PAS-like_dom_sf"/>
</dbReference>
<evidence type="ECO:0000256" key="1">
    <source>
        <dbReference type="ARBA" id="ARBA00000085"/>
    </source>
</evidence>
<dbReference type="SUPFAM" id="SSF52172">
    <property type="entry name" value="CheY-like"/>
    <property type="match status" value="1"/>
</dbReference>
<dbReference type="PROSITE" id="PS50110">
    <property type="entry name" value="RESPONSE_REGULATORY"/>
    <property type="match status" value="1"/>
</dbReference>
<dbReference type="InterPro" id="IPR003018">
    <property type="entry name" value="GAF"/>
</dbReference>
<gene>
    <name evidence="14" type="ORF">KL86DPRO_20638</name>
</gene>
<dbReference type="CDD" id="cd00130">
    <property type="entry name" value="PAS"/>
    <property type="match status" value="1"/>
</dbReference>
<evidence type="ECO:0000256" key="7">
    <source>
        <dbReference type="ARBA" id="ARBA00022840"/>
    </source>
</evidence>
<dbReference type="GO" id="GO:0005524">
    <property type="term" value="F:ATP binding"/>
    <property type="evidence" value="ECO:0007669"/>
    <property type="project" value="UniProtKB-KW"/>
</dbReference>
<dbReference type="InterPro" id="IPR036097">
    <property type="entry name" value="HisK_dim/P_sf"/>
</dbReference>
<dbReference type="InterPro" id="IPR003661">
    <property type="entry name" value="HisK_dim/P_dom"/>
</dbReference>
<dbReference type="SUPFAM" id="SSF47384">
    <property type="entry name" value="Homodimeric domain of signal transducing histidine kinase"/>
    <property type="match status" value="1"/>
</dbReference>
<dbReference type="SMART" id="SM00448">
    <property type="entry name" value="REC"/>
    <property type="match status" value="1"/>
</dbReference>
<dbReference type="Pfam" id="PF13185">
    <property type="entry name" value="GAF_2"/>
    <property type="match status" value="1"/>
</dbReference>
<dbReference type="SMART" id="SM00387">
    <property type="entry name" value="HATPase_c"/>
    <property type="match status" value="1"/>
</dbReference>
<dbReference type="Pfam" id="PF02518">
    <property type="entry name" value="HATPase_c"/>
    <property type="match status" value="1"/>
</dbReference>
<keyword evidence="7" id="KW-0067">ATP-binding</keyword>
<dbReference type="PANTHER" id="PTHR45339">
    <property type="entry name" value="HYBRID SIGNAL TRANSDUCTION HISTIDINE KINASE J"/>
    <property type="match status" value="1"/>
</dbReference>
<dbReference type="InterPro" id="IPR005467">
    <property type="entry name" value="His_kinase_dom"/>
</dbReference>
<dbReference type="GO" id="GO:0000155">
    <property type="term" value="F:phosphorelay sensor kinase activity"/>
    <property type="evidence" value="ECO:0007669"/>
    <property type="project" value="InterPro"/>
</dbReference>
<evidence type="ECO:0000256" key="10">
    <source>
        <dbReference type="ARBA" id="ARBA00068150"/>
    </source>
</evidence>
<dbReference type="SUPFAM" id="SSF55874">
    <property type="entry name" value="ATPase domain of HSP90 chaperone/DNA topoisomerase II/histidine kinase"/>
    <property type="match status" value="1"/>
</dbReference>
<keyword evidence="4 14" id="KW-0808">Transferase</keyword>
<dbReference type="Gene3D" id="1.10.287.130">
    <property type="match status" value="1"/>
</dbReference>
<dbReference type="EC" id="2.7.13.3" evidence="2"/>
<dbReference type="CDD" id="cd17546">
    <property type="entry name" value="REC_hyHK_CKI1_RcsC-like"/>
    <property type="match status" value="1"/>
</dbReference>
<dbReference type="InterPro" id="IPR011006">
    <property type="entry name" value="CheY-like_superfamily"/>
</dbReference>
<dbReference type="Gene3D" id="3.30.565.10">
    <property type="entry name" value="Histidine kinase-like ATPase, C-terminal domain"/>
    <property type="match status" value="1"/>
</dbReference>
<dbReference type="InterPro" id="IPR013655">
    <property type="entry name" value="PAS_fold_3"/>
</dbReference>
<evidence type="ECO:0000256" key="11">
    <source>
        <dbReference type="PROSITE-ProRule" id="PRU00169"/>
    </source>
</evidence>
<comment type="catalytic activity">
    <reaction evidence="1">
        <text>ATP + protein L-histidine = ADP + protein N-phospho-L-histidine.</text>
        <dbReference type="EC" id="2.7.13.3"/>
    </reaction>
</comment>
<dbReference type="InterPro" id="IPR001789">
    <property type="entry name" value="Sig_transdc_resp-reg_receiver"/>
</dbReference>
<dbReference type="Gene3D" id="3.30.450.40">
    <property type="match status" value="1"/>
</dbReference>
<evidence type="ECO:0000259" key="12">
    <source>
        <dbReference type="PROSITE" id="PS50109"/>
    </source>
</evidence>
<keyword evidence="3 11" id="KW-0597">Phosphoprotein</keyword>
<dbReference type="SMART" id="SM00388">
    <property type="entry name" value="HisKA"/>
    <property type="match status" value="1"/>
</dbReference>
<evidence type="ECO:0000256" key="5">
    <source>
        <dbReference type="ARBA" id="ARBA00022741"/>
    </source>
</evidence>